<dbReference type="InterPro" id="IPR036873">
    <property type="entry name" value="Rhodanese-like_dom_sf"/>
</dbReference>
<sequence length="144" mass="15844">MGVWQTILDAWNGVEITPKEKAPQAPVKNYNFQDMKELVAKHDPNVVLVDVREPSEYSVVNIPGSINVPYRSHPDAFALDTEAFEKTFGVQKPNAEKELVFFCASGMRGAKAQNVAANNGYKNSAVYPGSMNDWVGQGGDKLKL</sequence>
<dbReference type="GO" id="GO:0004792">
    <property type="term" value="F:thiosulfate-cyanide sulfurtransferase activity"/>
    <property type="evidence" value="ECO:0007669"/>
    <property type="project" value="TreeGrafter"/>
</dbReference>
<dbReference type="OrthoDB" id="566238at2759"/>
<dbReference type="EMBL" id="HE650821">
    <property type="protein sequence ID" value="CCF55859.1"/>
    <property type="molecule type" value="Genomic_DNA"/>
</dbReference>
<dbReference type="InParanoid" id="H2ANA9"/>
<name>H2ANA9_KAZAF</name>
<dbReference type="FunCoup" id="H2ANA9">
    <property type="interactions" value="495"/>
</dbReference>
<dbReference type="STRING" id="1071382.H2ANA9"/>
<dbReference type="Pfam" id="PF00581">
    <property type="entry name" value="Rhodanese"/>
    <property type="match status" value="1"/>
</dbReference>
<evidence type="ECO:0000313" key="3">
    <source>
        <dbReference type="Proteomes" id="UP000005220"/>
    </source>
</evidence>
<keyword evidence="3" id="KW-1185">Reference proteome</keyword>
<accession>H2ANA9</accession>
<proteinExistence type="predicted"/>
<evidence type="ECO:0000259" key="1">
    <source>
        <dbReference type="PROSITE" id="PS50206"/>
    </source>
</evidence>
<gene>
    <name evidence="2" type="primary">KAFR0A04240</name>
    <name evidence="2" type="ORF">KAFR_0A04240</name>
</gene>
<organism evidence="2 3">
    <name type="scientific">Kazachstania africana (strain ATCC 22294 / BCRC 22015 / CBS 2517 / CECT 1963 / NBRC 1671 / NRRL Y-8276)</name>
    <name type="common">Yeast</name>
    <name type="synonym">Kluyveromyces africanus</name>
    <dbReference type="NCBI Taxonomy" id="1071382"/>
    <lineage>
        <taxon>Eukaryota</taxon>
        <taxon>Fungi</taxon>
        <taxon>Dikarya</taxon>
        <taxon>Ascomycota</taxon>
        <taxon>Saccharomycotina</taxon>
        <taxon>Saccharomycetes</taxon>
        <taxon>Saccharomycetales</taxon>
        <taxon>Saccharomycetaceae</taxon>
        <taxon>Kazachstania</taxon>
    </lineage>
</organism>
<reference evidence="2 3" key="1">
    <citation type="journal article" date="2011" name="Proc. Natl. Acad. Sci. U.S.A.">
        <title>Evolutionary erosion of yeast sex chromosomes by mating-type switching accidents.</title>
        <authorList>
            <person name="Gordon J.L."/>
            <person name="Armisen D."/>
            <person name="Proux-Wera E."/>
            <person name="Oheigeartaigh S.S."/>
            <person name="Byrne K.P."/>
            <person name="Wolfe K.H."/>
        </authorList>
    </citation>
    <scope>NUCLEOTIDE SEQUENCE [LARGE SCALE GENOMIC DNA]</scope>
    <source>
        <strain evidence="3">ATCC 22294 / BCRC 22015 / CBS 2517 / CECT 1963 / NBRC 1671 / NRRL Y-8276</strain>
    </source>
</reference>
<dbReference type="PANTHER" id="PTHR44086:SF10">
    <property type="entry name" value="THIOSULFATE SULFURTRANSFERASE_RHODANESE-LIKE DOMAIN-CONTAINING PROTEIN 3"/>
    <property type="match status" value="1"/>
</dbReference>
<dbReference type="KEGG" id="kaf:KAFR_0A04240"/>
<dbReference type="Proteomes" id="UP000005220">
    <property type="component" value="Chromosome 1"/>
</dbReference>
<dbReference type="PANTHER" id="PTHR44086">
    <property type="entry name" value="THIOSULFATE SULFURTRANSFERASE RDL2, MITOCHONDRIAL-RELATED"/>
    <property type="match status" value="1"/>
</dbReference>
<dbReference type="InterPro" id="IPR001763">
    <property type="entry name" value="Rhodanese-like_dom"/>
</dbReference>
<dbReference type="GeneID" id="13887052"/>
<dbReference type="RefSeq" id="XP_003954994.1">
    <property type="nucleotide sequence ID" value="XM_003954945.1"/>
</dbReference>
<dbReference type="Gene3D" id="3.40.250.10">
    <property type="entry name" value="Rhodanese-like domain"/>
    <property type="match status" value="1"/>
</dbReference>
<protein>
    <recommendedName>
        <fullName evidence="1">Rhodanese domain-containing protein</fullName>
    </recommendedName>
</protein>
<dbReference type="GO" id="GO:0005739">
    <property type="term" value="C:mitochondrion"/>
    <property type="evidence" value="ECO:0007669"/>
    <property type="project" value="TreeGrafter"/>
</dbReference>
<dbReference type="SUPFAM" id="SSF52821">
    <property type="entry name" value="Rhodanese/Cell cycle control phosphatase"/>
    <property type="match status" value="1"/>
</dbReference>
<feature type="domain" description="Rhodanese" evidence="1">
    <location>
        <begin position="42"/>
        <end position="143"/>
    </location>
</feature>
<dbReference type="PROSITE" id="PS50206">
    <property type="entry name" value="RHODANESE_3"/>
    <property type="match status" value="1"/>
</dbReference>
<dbReference type="SMART" id="SM00450">
    <property type="entry name" value="RHOD"/>
    <property type="match status" value="1"/>
</dbReference>
<evidence type="ECO:0000313" key="2">
    <source>
        <dbReference type="EMBL" id="CCF55859.1"/>
    </source>
</evidence>
<dbReference type="AlphaFoldDB" id="H2ANA9"/>
<dbReference type="HOGENOM" id="CLU_089574_0_2_1"/>
<dbReference type="eggNOG" id="KOG1530">
    <property type="taxonomic scope" value="Eukaryota"/>
</dbReference>
<dbReference type="CDD" id="cd01519">
    <property type="entry name" value="RHOD_HSP67B2"/>
    <property type="match status" value="1"/>
</dbReference>